<sequence length="43" mass="5352">MLVFFAKVSYYITNCELFILIWVFVNNMTRFFTENQFELEKVY</sequence>
<evidence type="ECO:0000313" key="2">
    <source>
        <dbReference type="EMBL" id="SHH17703.1"/>
    </source>
</evidence>
<evidence type="ECO:0000313" key="3">
    <source>
        <dbReference type="Proteomes" id="UP000184020"/>
    </source>
</evidence>
<reference evidence="3" key="1">
    <citation type="submission" date="2016-11" db="EMBL/GenBank/DDBJ databases">
        <authorList>
            <person name="Varghese N."/>
            <person name="Submissions S."/>
        </authorList>
    </citation>
    <scope>NUCLEOTIDE SEQUENCE [LARGE SCALE GENOMIC DNA]</scope>
    <source>
        <strain evidence="3">DSM 17659</strain>
    </source>
</reference>
<proteinExistence type="predicted"/>
<keyword evidence="1" id="KW-0812">Transmembrane</keyword>
<evidence type="ECO:0000256" key="1">
    <source>
        <dbReference type="SAM" id="Phobius"/>
    </source>
</evidence>
<dbReference type="Proteomes" id="UP000184020">
    <property type="component" value="Unassembled WGS sequence"/>
</dbReference>
<protein>
    <submittedName>
        <fullName evidence="2">Uncharacterized protein</fullName>
    </submittedName>
</protein>
<dbReference type="AlphaFoldDB" id="A0A1M5QVY9"/>
<accession>A0A1M5QVY9</accession>
<organism evidence="2 3">
    <name type="scientific">Flavobacterium micromati</name>
    <dbReference type="NCBI Taxonomy" id="229205"/>
    <lineage>
        <taxon>Bacteria</taxon>
        <taxon>Pseudomonadati</taxon>
        <taxon>Bacteroidota</taxon>
        <taxon>Flavobacteriia</taxon>
        <taxon>Flavobacteriales</taxon>
        <taxon>Flavobacteriaceae</taxon>
        <taxon>Flavobacterium</taxon>
    </lineage>
</organism>
<keyword evidence="3" id="KW-1185">Reference proteome</keyword>
<dbReference type="EMBL" id="FQWF01000020">
    <property type="protein sequence ID" value="SHH17703.1"/>
    <property type="molecule type" value="Genomic_DNA"/>
</dbReference>
<keyword evidence="1" id="KW-0472">Membrane</keyword>
<gene>
    <name evidence="2" type="ORF">SAMN05444372_1201</name>
</gene>
<feature type="transmembrane region" description="Helical" evidence="1">
    <location>
        <begin position="6"/>
        <end position="25"/>
    </location>
</feature>
<keyword evidence="1" id="KW-1133">Transmembrane helix</keyword>
<name>A0A1M5QVY9_9FLAO</name>